<protein>
    <submittedName>
        <fullName evidence="1">Ribosomal protein S2</fullName>
    </submittedName>
</protein>
<accession>A0A4Y5T7Q3</accession>
<dbReference type="RefSeq" id="YP_009672628.1">
    <property type="nucleotide sequence ID" value="NC_043845.1"/>
</dbReference>
<name>A0A4Y5T7Q3_9PHAE</name>
<keyword evidence="1" id="KW-0496">Mitochondrion</keyword>
<reference evidence="1" key="1">
    <citation type="journal article" date="2019" name="J. Mol. Evol.">
        <title>Understanding the Evolution of Mitochondrial Genomes in Phaeophyceae Inferred from Mitogenomes of Ishige okamurae (Ishigeales) and Dictyopteris divaricata (Dictyotales).</title>
        <authorList>
            <person name="Liu F."/>
            <person name="Zhang Y."/>
            <person name="Bi Y."/>
            <person name="Chen W."/>
            <person name="Moejes F.W."/>
        </authorList>
    </citation>
    <scope>NUCLEOTIDE SEQUENCE</scope>
</reference>
<dbReference type="Gene3D" id="3.40.50.10490">
    <property type="entry name" value="Glucose-6-phosphate isomerase like protein, domain 1"/>
    <property type="match status" value="1"/>
</dbReference>
<dbReference type="EMBL" id="MG940856">
    <property type="protein sequence ID" value="QDB64113.1"/>
    <property type="molecule type" value="Genomic_DNA"/>
</dbReference>
<dbReference type="InterPro" id="IPR023591">
    <property type="entry name" value="Ribosomal_uS2_flav_dom_sf"/>
</dbReference>
<organism evidence="1">
    <name type="scientific">Dictyopteris divaricata</name>
    <dbReference type="NCBI Taxonomy" id="156996"/>
    <lineage>
        <taxon>Eukaryota</taxon>
        <taxon>Sar</taxon>
        <taxon>Stramenopiles</taxon>
        <taxon>Ochrophyta</taxon>
        <taxon>PX clade</taxon>
        <taxon>Phaeophyceae</taxon>
        <taxon>Dictyotales</taxon>
        <taxon>Dictyotaceae</taxon>
        <taxon>Dictyopteris</taxon>
    </lineage>
</organism>
<dbReference type="AlphaFoldDB" id="A0A4Y5T7Q3"/>
<keyword evidence="1" id="KW-0689">Ribosomal protein</keyword>
<dbReference type="GeneID" id="40880680"/>
<proteinExistence type="predicted"/>
<dbReference type="SUPFAM" id="SSF52313">
    <property type="entry name" value="Ribosomal protein S2"/>
    <property type="match status" value="1"/>
</dbReference>
<dbReference type="GO" id="GO:0005840">
    <property type="term" value="C:ribosome"/>
    <property type="evidence" value="ECO:0007669"/>
    <property type="project" value="UniProtKB-KW"/>
</dbReference>
<gene>
    <name evidence="1" type="primary">rps2</name>
    <name evidence="1" type="ORF">DicdiMp04</name>
</gene>
<sequence length="189" mass="21317">MKSRVGIKYNNILPFFVKNQGYLGPNMVSVDKSLYPLLMGKREGSVYFNLNINIVGIKNSLQVLEDIVVSGGKIFFVGGAITSIPVLLSLTLAQPEDLNIKISPWNFSKISNTKDLDLLILHEVENKSILESQSKTTPFIGVYCSTVKGVTYPINLNFENIMLSNWYLYSIVCSCRRGLYRRNKKINEI</sequence>
<geneLocation type="mitochondrion" evidence="1"/>
<evidence type="ECO:0000313" key="1">
    <source>
        <dbReference type="EMBL" id="QDB64113.1"/>
    </source>
</evidence>
<keyword evidence="1" id="KW-0687">Ribonucleoprotein</keyword>